<dbReference type="FunFam" id="3.30.1180.20:FF:000001">
    <property type="entry name" value="Dihydroxyacetone kinase 1"/>
    <property type="match status" value="1"/>
</dbReference>
<dbReference type="Gene3D" id="3.30.1180.20">
    <property type="entry name" value="Dihydroxyacetone kinase, domain 2"/>
    <property type="match status" value="1"/>
</dbReference>
<keyword evidence="4" id="KW-0808">Transferase</keyword>
<dbReference type="NCBIfam" id="TIGR02361">
    <property type="entry name" value="dak_ATP"/>
    <property type="match status" value="1"/>
</dbReference>
<dbReference type="InterPro" id="IPR036117">
    <property type="entry name" value="DhaL_dom_sf"/>
</dbReference>
<dbReference type="SUPFAM" id="SSF82549">
    <property type="entry name" value="DAK1/DegV-like"/>
    <property type="match status" value="1"/>
</dbReference>
<evidence type="ECO:0000256" key="12">
    <source>
        <dbReference type="PIRSR" id="PIRSR612734-2"/>
    </source>
</evidence>
<comment type="caution">
    <text evidence="15">The sequence shown here is derived from an EMBL/GenBank/DDBJ whole genome shotgun (WGS) entry which is preliminary data.</text>
</comment>
<evidence type="ECO:0000256" key="1">
    <source>
        <dbReference type="ARBA" id="ARBA00003264"/>
    </source>
</evidence>
<dbReference type="PROSITE" id="PS51481">
    <property type="entry name" value="DHAK"/>
    <property type="match status" value="1"/>
</dbReference>
<evidence type="ECO:0000256" key="6">
    <source>
        <dbReference type="ARBA" id="ARBA00022777"/>
    </source>
</evidence>
<comment type="pathway">
    <text evidence="2">Polyol metabolism; glycerol fermentation; glycerone phosphate from glycerol (oxidative route): step 2/2.</text>
</comment>
<dbReference type="Pfam" id="PF02733">
    <property type="entry name" value="Dak1"/>
    <property type="match status" value="1"/>
</dbReference>
<keyword evidence="5" id="KW-0547">Nucleotide-binding</keyword>
<organism evidence="15 16">
    <name type="scientific">Cadophora malorum</name>
    <dbReference type="NCBI Taxonomy" id="108018"/>
    <lineage>
        <taxon>Eukaryota</taxon>
        <taxon>Fungi</taxon>
        <taxon>Dikarya</taxon>
        <taxon>Ascomycota</taxon>
        <taxon>Pezizomycotina</taxon>
        <taxon>Leotiomycetes</taxon>
        <taxon>Helotiales</taxon>
        <taxon>Ploettnerulaceae</taxon>
        <taxon>Cadophora</taxon>
    </lineage>
</organism>
<keyword evidence="16" id="KW-1185">Reference proteome</keyword>
<dbReference type="AlphaFoldDB" id="A0A8H7WIU2"/>
<keyword evidence="8" id="KW-0067">ATP-binding</keyword>
<dbReference type="InterPro" id="IPR012734">
    <property type="entry name" value="DhaK_ATP"/>
</dbReference>
<keyword evidence="7" id="KW-0319">Glycerol metabolism</keyword>
<feature type="binding site" evidence="12">
    <location>
        <position position="111"/>
    </location>
    <ligand>
        <name>substrate</name>
    </ligand>
</feature>
<dbReference type="Pfam" id="PF02734">
    <property type="entry name" value="Dak2"/>
    <property type="match status" value="1"/>
</dbReference>
<evidence type="ECO:0000256" key="10">
    <source>
        <dbReference type="ARBA" id="ARBA00048898"/>
    </source>
</evidence>
<evidence type="ECO:0000256" key="11">
    <source>
        <dbReference type="PIRSR" id="PIRSR612734-1"/>
    </source>
</evidence>
<dbReference type="GO" id="GO:0005829">
    <property type="term" value="C:cytosol"/>
    <property type="evidence" value="ECO:0007669"/>
    <property type="project" value="TreeGrafter"/>
</dbReference>
<evidence type="ECO:0000256" key="9">
    <source>
        <dbReference type="ARBA" id="ARBA00047974"/>
    </source>
</evidence>
<comment type="function">
    <text evidence="1">Catalyzes both the phosphorylation of dihydroxyacetone and of glyceraldehyde.</text>
</comment>
<evidence type="ECO:0000259" key="13">
    <source>
        <dbReference type="PROSITE" id="PS51480"/>
    </source>
</evidence>
<accession>A0A8H7WIU2</accession>
<feature type="active site" description="Tele-hemiaminal-histidine intermediate" evidence="11">
    <location>
        <position position="224"/>
    </location>
</feature>
<dbReference type="SMART" id="SM01120">
    <property type="entry name" value="Dak2"/>
    <property type="match status" value="1"/>
</dbReference>
<dbReference type="UniPathway" id="UPA00617">
    <property type="reaction ID" value="UER00669"/>
</dbReference>
<dbReference type="PANTHER" id="PTHR28629:SF14">
    <property type="entry name" value="DIHYDROXYACETONE KINASE 1"/>
    <property type="match status" value="1"/>
</dbReference>
<feature type="binding site" evidence="12">
    <location>
        <begin position="55"/>
        <end position="58"/>
    </location>
    <ligand>
        <name>substrate</name>
    </ligand>
</feature>
<dbReference type="GO" id="GO:0005524">
    <property type="term" value="F:ATP binding"/>
    <property type="evidence" value="ECO:0007669"/>
    <property type="project" value="UniProtKB-KW"/>
</dbReference>
<dbReference type="InterPro" id="IPR050861">
    <property type="entry name" value="Dihydroxyacetone_Kinase"/>
</dbReference>
<name>A0A8H7WIU2_9HELO</name>
<dbReference type="GO" id="GO:0019588">
    <property type="term" value="P:anaerobic glycerol catabolic process"/>
    <property type="evidence" value="ECO:0007669"/>
    <property type="project" value="UniProtKB-UniPathway"/>
</dbReference>
<dbReference type="Proteomes" id="UP000664132">
    <property type="component" value="Unassembled WGS sequence"/>
</dbReference>
<dbReference type="OrthoDB" id="1724672at2759"/>
<dbReference type="InterPro" id="IPR004006">
    <property type="entry name" value="DhaK_dom"/>
</dbReference>
<dbReference type="Gene3D" id="1.25.40.340">
    <property type="match status" value="1"/>
</dbReference>
<feature type="binding site" evidence="12">
    <location>
        <position position="106"/>
    </location>
    <ligand>
        <name>substrate</name>
    </ligand>
</feature>
<comment type="catalytic activity">
    <reaction evidence="9">
        <text>D-glyceraldehyde + ATP = D-glyceraldehyde 3-phosphate + ADP + H(+)</text>
        <dbReference type="Rhea" id="RHEA:13941"/>
        <dbReference type="ChEBI" id="CHEBI:15378"/>
        <dbReference type="ChEBI" id="CHEBI:17378"/>
        <dbReference type="ChEBI" id="CHEBI:30616"/>
        <dbReference type="ChEBI" id="CHEBI:59776"/>
        <dbReference type="ChEBI" id="CHEBI:456216"/>
        <dbReference type="EC" id="2.7.1.28"/>
    </reaction>
</comment>
<dbReference type="PANTHER" id="PTHR28629">
    <property type="entry name" value="TRIOKINASE/FMN CYCLASE"/>
    <property type="match status" value="1"/>
</dbReference>
<protein>
    <recommendedName>
        <fullName evidence="17">Dihydroxyacetone kinase</fullName>
    </recommendedName>
</protein>
<keyword evidence="6" id="KW-0418">Kinase</keyword>
<dbReference type="PROSITE" id="PS51480">
    <property type="entry name" value="DHAL"/>
    <property type="match status" value="1"/>
</dbReference>
<comment type="similarity">
    <text evidence="3">Belongs to the dihydroxyacetone kinase (DAK) family.</text>
</comment>
<evidence type="ECO:0000256" key="3">
    <source>
        <dbReference type="ARBA" id="ARBA00008757"/>
    </source>
</evidence>
<dbReference type="SUPFAM" id="SSF101473">
    <property type="entry name" value="DhaL-like"/>
    <property type="match status" value="1"/>
</dbReference>
<evidence type="ECO:0000256" key="2">
    <source>
        <dbReference type="ARBA" id="ARBA00004778"/>
    </source>
</evidence>
<comment type="catalytic activity">
    <reaction evidence="10">
        <text>dihydroxyacetone + ATP = dihydroxyacetone phosphate + ADP + H(+)</text>
        <dbReference type="Rhea" id="RHEA:15773"/>
        <dbReference type="ChEBI" id="CHEBI:15378"/>
        <dbReference type="ChEBI" id="CHEBI:16016"/>
        <dbReference type="ChEBI" id="CHEBI:30616"/>
        <dbReference type="ChEBI" id="CHEBI:57642"/>
        <dbReference type="ChEBI" id="CHEBI:456216"/>
        <dbReference type="EC" id="2.7.1.29"/>
    </reaction>
</comment>
<dbReference type="FunFam" id="3.40.50.10440:FF:000001">
    <property type="entry name" value="Dihydroxyacetone kinase, DhaK subunit"/>
    <property type="match status" value="1"/>
</dbReference>
<dbReference type="EMBL" id="JAFJYH010000009">
    <property type="protein sequence ID" value="KAG4425537.1"/>
    <property type="molecule type" value="Genomic_DNA"/>
</dbReference>
<dbReference type="GO" id="GO:0004371">
    <property type="term" value="F:glycerone kinase activity"/>
    <property type="evidence" value="ECO:0007669"/>
    <property type="project" value="UniProtKB-EC"/>
</dbReference>
<evidence type="ECO:0000256" key="7">
    <source>
        <dbReference type="ARBA" id="ARBA00022798"/>
    </source>
</evidence>
<proteinExistence type="inferred from homology"/>
<dbReference type="Gene3D" id="3.40.50.10440">
    <property type="entry name" value="Dihydroxyacetone kinase, domain 1"/>
    <property type="match status" value="1"/>
</dbReference>
<evidence type="ECO:0000256" key="5">
    <source>
        <dbReference type="ARBA" id="ARBA00022741"/>
    </source>
</evidence>
<evidence type="ECO:0000256" key="8">
    <source>
        <dbReference type="ARBA" id="ARBA00022840"/>
    </source>
</evidence>
<evidence type="ECO:0000256" key="4">
    <source>
        <dbReference type="ARBA" id="ARBA00022679"/>
    </source>
</evidence>
<feature type="domain" description="DhaK" evidence="14">
    <location>
        <begin position="9"/>
        <end position="342"/>
    </location>
</feature>
<evidence type="ECO:0000259" key="14">
    <source>
        <dbReference type="PROSITE" id="PS51481"/>
    </source>
</evidence>
<gene>
    <name evidence="15" type="ORF">IFR04_001234</name>
</gene>
<sequence>MSTKHFFHDSESLVLDCLESLTITNTFLDFDRANKSVFYTGHDSSKNVALISGGGAGHEPAHAGYVGEGLLTAAVSGSIFASPNVSQIVNTISRVGGEAGTILIIKNYTGDVFHFHLAAEKARANYGLKVEIIVVGDDVSVGRQKSGKVGRRGLAGTVLVHKILGAISKNPNATLENIASMGRLVASNLVTVGASLGHVHVPGRAAPDPSNSPLDQIELGMGIHNESGSRILNPPPDANALIEMMLDQLLSTTDSDRSYVDMKDAQEIVLLVNNLGGISVLEMGGITKAVVSALEVRKITLSRVFSGTFMSSLDGPGFSITLLRANSEMLKYLDAPSNAVGWPSTEGLLSLKREKSSQADRIHAHSEAELQGQQDGAKMNIDEFRAQVTQACKNLIEAEGRITEADTIVGDGDCGITLARGANAVMAYVEKTQLSPNAAPALLGISNVIEESMDGTSGALYSIFFNALASALRSLPSTGELGSSEWGSVASSALAKLQAATPARQGDRTLMDALEPFIKSFDAGEGSEVAFEHAKKGVEATKGMQAAFGRAVYVEESAWSQVPDPGAEGILCILEGLVKKP</sequence>
<dbReference type="InterPro" id="IPR004007">
    <property type="entry name" value="DhaL_dom"/>
</dbReference>
<reference evidence="15" key="1">
    <citation type="submission" date="2021-02" db="EMBL/GenBank/DDBJ databases">
        <title>Genome sequence Cadophora malorum strain M34.</title>
        <authorList>
            <person name="Stefanovic E."/>
            <person name="Vu D."/>
            <person name="Scully C."/>
            <person name="Dijksterhuis J."/>
            <person name="Roader J."/>
            <person name="Houbraken J."/>
        </authorList>
    </citation>
    <scope>NUCLEOTIDE SEQUENCE</scope>
    <source>
        <strain evidence="15">M34</strain>
    </source>
</reference>
<feature type="domain" description="DhaL" evidence="13">
    <location>
        <begin position="382"/>
        <end position="579"/>
    </location>
</feature>
<evidence type="ECO:0000313" key="15">
    <source>
        <dbReference type="EMBL" id="KAG4425537.1"/>
    </source>
</evidence>
<dbReference type="FunFam" id="1.25.40.340:FF:000001">
    <property type="entry name" value="Dihydroxyacetone kinase 1"/>
    <property type="match status" value="1"/>
</dbReference>
<dbReference type="GO" id="GO:0050354">
    <property type="term" value="F:triokinase activity"/>
    <property type="evidence" value="ECO:0007669"/>
    <property type="project" value="UniProtKB-EC"/>
</dbReference>
<evidence type="ECO:0000313" key="16">
    <source>
        <dbReference type="Proteomes" id="UP000664132"/>
    </source>
</evidence>
<evidence type="ECO:0008006" key="17">
    <source>
        <dbReference type="Google" id="ProtNLM"/>
    </source>
</evidence>